<reference evidence="3 4" key="1">
    <citation type="submission" date="2019-09" db="EMBL/GenBank/DDBJ databases">
        <title>Genomes of Cryomorphaceae.</title>
        <authorList>
            <person name="Bowman J.P."/>
        </authorList>
    </citation>
    <scope>NUCLEOTIDE SEQUENCE [LARGE SCALE GENOMIC DNA]</scope>
    <source>
        <strain evidence="3 4">KCTC 52047</strain>
    </source>
</reference>
<dbReference type="PANTHER" id="PTHR30203">
    <property type="entry name" value="OUTER MEMBRANE CATION EFFLUX PROTEIN"/>
    <property type="match status" value="1"/>
</dbReference>
<evidence type="ECO:0000313" key="4">
    <source>
        <dbReference type="Proteomes" id="UP000435357"/>
    </source>
</evidence>
<dbReference type="InterPro" id="IPR010131">
    <property type="entry name" value="MdtP/NodT-like"/>
</dbReference>
<dbReference type="Proteomes" id="UP000435357">
    <property type="component" value="Unassembled WGS sequence"/>
</dbReference>
<evidence type="ECO:0000256" key="1">
    <source>
        <dbReference type="ARBA" id="ARBA00007613"/>
    </source>
</evidence>
<dbReference type="EMBL" id="WACR01000003">
    <property type="protein sequence ID" value="KAB1065094.1"/>
    <property type="molecule type" value="Genomic_DNA"/>
</dbReference>
<dbReference type="Pfam" id="PF02321">
    <property type="entry name" value="OEP"/>
    <property type="match status" value="2"/>
</dbReference>
<name>A0A6N6M8L4_9FLAO</name>
<feature type="coiled-coil region" evidence="2">
    <location>
        <begin position="132"/>
        <end position="211"/>
    </location>
</feature>
<keyword evidence="4" id="KW-1185">Reference proteome</keyword>
<dbReference type="OrthoDB" id="1680428at2"/>
<dbReference type="Gene3D" id="1.20.1600.10">
    <property type="entry name" value="Outer membrane efflux proteins (OEP)"/>
    <property type="match status" value="1"/>
</dbReference>
<dbReference type="SUPFAM" id="SSF56954">
    <property type="entry name" value="Outer membrane efflux proteins (OEP)"/>
    <property type="match status" value="1"/>
</dbReference>
<comment type="similarity">
    <text evidence="1">Belongs to the outer membrane factor (OMF) (TC 1.B.17) family.</text>
</comment>
<protein>
    <submittedName>
        <fullName evidence="3">TolC family protein</fullName>
    </submittedName>
</protein>
<evidence type="ECO:0000256" key="2">
    <source>
        <dbReference type="SAM" id="Coils"/>
    </source>
</evidence>
<dbReference type="RefSeq" id="WP_151166680.1">
    <property type="nucleotide sequence ID" value="NZ_WACR01000003.1"/>
</dbReference>
<proteinExistence type="inferred from homology"/>
<gene>
    <name evidence="3" type="ORF">F3059_03855</name>
</gene>
<sequence length="412" mass="46872">MKQVLKIYWIIGFVLVGQLVNSQSLDSLYKDALQTNPSVQAQYQKFEALMQKSAAVSGMPSPQLSFGYFINPIETRVGPQRAQIGLSQRFPWFGTLRAKESAVAYQAEAQFQKFEAAKLKLYADLARAYYPLVEWSEKLEILESEKALLKELRQQAIFQQESGNASSVDVIRADLLIDDINTEIEILKAERSALQSQLNELLNKKEAFKIEPTDSLKRAFSLSGSDRESMKNHPAVKRYEQEQKAFAEQENAALKAGLPQIGVGINYFVVTERSDAQLPKNGQDALLPQLSISLPIYRKQYRAAREEAIHLQKAAEFQAQDEVNQLQSELDNVLFAIDREMKLIALYKTKIGKAEMAVELLLDQYQNGQTDYEEVLRLQSKLFDFKLKELESAKKLNIKQSELIYLTNDLTK</sequence>
<dbReference type="InterPro" id="IPR003423">
    <property type="entry name" value="OMP_efflux"/>
</dbReference>
<organism evidence="3 4">
    <name type="scientific">Salibacter halophilus</name>
    <dbReference type="NCBI Taxonomy" id="1803916"/>
    <lineage>
        <taxon>Bacteria</taxon>
        <taxon>Pseudomonadati</taxon>
        <taxon>Bacteroidota</taxon>
        <taxon>Flavobacteriia</taxon>
        <taxon>Flavobacteriales</taxon>
        <taxon>Salibacteraceae</taxon>
        <taxon>Salibacter</taxon>
    </lineage>
</organism>
<comment type="caution">
    <text evidence="3">The sequence shown here is derived from an EMBL/GenBank/DDBJ whole genome shotgun (WGS) entry which is preliminary data.</text>
</comment>
<dbReference type="AlphaFoldDB" id="A0A6N6M8L4"/>
<keyword evidence="2" id="KW-0175">Coiled coil</keyword>
<dbReference type="GO" id="GO:0015562">
    <property type="term" value="F:efflux transmembrane transporter activity"/>
    <property type="evidence" value="ECO:0007669"/>
    <property type="project" value="InterPro"/>
</dbReference>
<evidence type="ECO:0000313" key="3">
    <source>
        <dbReference type="EMBL" id="KAB1065094.1"/>
    </source>
</evidence>
<accession>A0A6N6M8L4</accession>